<comment type="function">
    <text evidence="1">Nitronate monooxygenase that uses molecular oxygen to catalyze the oxidative denitrification of alkyl nitronates. Acts on propionate 3-nitronate (P3N), the presumed physiological substrate. Probably functions in the detoxification of P3N, a metabolic poison produced by plants and fungi as a defense mechanism.</text>
</comment>
<dbReference type="Pfam" id="PF03060">
    <property type="entry name" value="NMO"/>
    <property type="match status" value="1"/>
</dbReference>
<keyword evidence="6" id="KW-0503">Monooxygenase</keyword>
<sequence length="357" mass="38774">MEKELWIGKRRVEKPVLQGGMGVGISLGNLAGSVAANGGVGIISAAQIGFREPDFDTNTEEANVRAMHSEYAKARKLAPEGVIGFNIMVAMRHYEHYVKEAVQAGADLIVSGAGLPMDLPAIAGKAKTALAPIVSSERSARLILKYWEKKYQRLPDLVVIEGPQAGGHLGFSPEQLAEYVQEKKKNFDEEVTRIITTVKEFAQKAKMSIPVALAGGIDSREAACHAFALGADAIQVATRFVTTEECDADIRYKQAYIQAKETDIVITKSPVGMPGRAILNPFLKKVQNGEQIPHSKCHGCLKNCKPSEIPYCITDALIHAAKGETDQALLFCGANAWKAKKIQTVREVMEEMLGDEL</sequence>
<evidence type="ECO:0000256" key="3">
    <source>
        <dbReference type="ARBA" id="ARBA00022630"/>
    </source>
</evidence>
<evidence type="ECO:0000256" key="2">
    <source>
        <dbReference type="ARBA" id="ARBA00013457"/>
    </source>
</evidence>
<evidence type="ECO:0000313" key="7">
    <source>
        <dbReference type="Proteomes" id="UP000657421"/>
    </source>
</evidence>
<organism evidence="6 7">
    <name type="scientific">Jingyaoa shaoxingensis</name>
    <dbReference type="NCBI Taxonomy" id="2763671"/>
    <lineage>
        <taxon>Bacteria</taxon>
        <taxon>Bacillati</taxon>
        <taxon>Bacillota</taxon>
        <taxon>Clostridia</taxon>
        <taxon>Lachnospirales</taxon>
        <taxon>Lachnospiraceae</taxon>
        <taxon>Jingyaoa</taxon>
    </lineage>
</organism>
<evidence type="ECO:0000313" key="6">
    <source>
        <dbReference type="EMBL" id="MBC8572874.1"/>
    </source>
</evidence>
<dbReference type="SUPFAM" id="SSF51412">
    <property type="entry name" value="Inosine monophosphate dehydrogenase (IMPDH)"/>
    <property type="match status" value="1"/>
</dbReference>
<dbReference type="InterPro" id="IPR013785">
    <property type="entry name" value="Aldolase_TIM"/>
</dbReference>
<dbReference type="Proteomes" id="UP000657421">
    <property type="component" value="Unassembled WGS sequence"/>
</dbReference>
<dbReference type="InterPro" id="IPR004136">
    <property type="entry name" value="NMO"/>
</dbReference>
<evidence type="ECO:0000256" key="5">
    <source>
        <dbReference type="ARBA" id="ARBA00023002"/>
    </source>
</evidence>
<proteinExistence type="predicted"/>
<evidence type="ECO:0000256" key="4">
    <source>
        <dbReference type="ARBA" id="ARBA00022643"/>
    </source>
</evidence>
<dbReference type="GO" id="GO:0004497">
    <property type="term" value="F:monooxygenase activity"/>
    <property type="evidence" value="ECO:0007669"/>
    <property type="project" value="UniProtKB-KW"/>
</dbReference>
<reference evidence="6 7" key="1">
    <citation type="submission" date="2020-08" db="EMBL/GenBank/DDBJ databases">
        <title>Genome public.</title>
        <authorList>
            <person name="Liu C."/>
            <person name="Sun Q."/>
        </authorList>
    </citation>
    <scope>NUCLEOTIDE SEQUENCE [LARGE SCALE GENOMIC DNA]</scope>
    <source>
        <strain evidence="6 7">NSJ-46</strain>
    </source>
</reference>
<dbReference type="PANTHER" id="PTHR32332:SF18">
    <property type="entry name" value="2-NITROPROPANE DIOXYGENASE"/>
    <property type="match status" value="1"/>
</dbReference>
<comment type="caution">
    <text evidence="6">The sequence shown here is derived from an EMBL/GenBank/DDBJ whole genome shotgun (WGS) entry which is preliminary data.</text>
</comment>
<keyword evidence="7" id="KW-1185">Reference proteome</keyword>
<dbReference type="PANTHER" id="PTHR32332">
    <property type="entry name" value="2-NITROPROPANE DIOXYGENASE"/>
    <property type="match status" value="1"/>
</dbReference>
<evidence type="ECO:0000256" key="1">
    <source>
        <dbReference type="ARBA" id="ARBA00003535"/>
    </source>
</evidence>
<keyword evidence="3" id="KW-0285">Flavoprotein</keyword>
<dbReference type="Gene3D" id="3.20.20.70">
    <property type="entry name" value="Aldolase class I"/>
    <property type="match status" value="1"/>
</dbReference>
<gene>
    <name evidence="6" type="ORF">H8716_07240</name>
</gene>
<keyword evidence="4" id="KW-0288">FMN</keyword>
<accession>A0ABR7N8Y8</accession>
<protein>
    <recommendedName>
        <fullName evidence="2">Probable nitronate monooxygenase</fullName>
    </recommendedName>
</protein>
<dbReference type="EMBL" id="JACRSZ010000006">
    <property type="protein sequence ID" value="MBC8572874.1"/>
    <property type="molecule type" value="Genomic_DNA"/>
</dbReference>
<keyword evidence="5" id="KW-0560">Oxidoreductase</keyword>
<name>A0ABR7N8Y8_9FIRM</name>
<dbReference type="CDD" id="cd04730">
    <property type="entry name" value="NPD_like"/>
    <property type="match status" value="1"/>
</dbReference>